<protein>
    <submittedName>
        <fullName evidence="2">Zinc-binding metallopeptidase</fullName>
    </submittedName>
</protein>
<dbReference type="PIRSF" id="PIRSF012641">
    <property type="entry name" value="UCP012641"/>
    <property type="match status" value="1"/>
</dbReference>
<evidence type="ECO:0000313" key="2">
    <source>
        <dbReference type="EMBL" id="MFC4350212.1"/>
    </source>
</evidence>
<keyword evidence="3" id="KW-1185">Reference proteome</keyword>
<dbReference type="Proteomes" id="UP001595799">
    <property type="component" value="Unassembled WGS sequence"/>
</dbReference>
<dbReference type="EMBL" id="JBHSCW010000001">
    <property type="protein sequence ID" value="MFC4350212.1"/>
    <property type="molecule type" value="Genomic_DNA"/>
</dbReference>
<dbReference type="Gene3D" id="3.40.390.70">
    <property type="match status" value="1"/>
</dbReference>
<evidence type="ECO:0000313" key="3">
    <source>
        <dbReference type="Proteomes" id="UP001595799"/>
    </source>
</evidence>
<proteinExistence type="predicted"/>
<organism evidence="2 3">
    <name type="scientific">Fodinicurvata halophila</name>
    <dbReference type="NCBI Taxonomy" id="1419723"/>
    <lineage>
        <taxon>Bacteria</taxon>
        <taxon>Pseudomonadati</taxon>
        <taxon>Pseudomonadota</taxon>
        <taxon>Alphaproteobacteria</taxon>
        <taxon>Rhodospirillales</taxon>
        <taxon>Rhodovibrionaceae</taxon>
        <taxon>Fodinicurvata</taxon>
    </lineage>
</organism>
<gene>
    <name evidence="2" type="ORF">ACFOW6_01515</name>
</gene>
<dbReference type="Pfam" id="PF15887">
    <property type="entry name" value="Peptidase_Mx"/>
    <property type="match status" value="1"/>
</dbReference>
<dbReference type="InterPro" id="IPR031321">
    <property type="entry name" value="UCP012641"/>
</dbReference>
<comment type="caution">
    <text evidence="2">The sequence shown here is derived from an EMBL/GenBank/DDBJ whole genome shotgun (WGS) entry which is preliminary data.</text>
</comment>
<sequence>MKLFECQNCGQRTYFENTLCERCGLALGYLAEDTTLTALEAAGDGSWRPMAFPDRYVRFCANAEHEACNWLVPRDSADIYCRACRHNRTIPNLADNRALLLWQRLESAKHRLFYGLLRLGLPLMTKREDLDKGLAFDFLGQVPDAFGEGPQVVTGHAQGLITLDISEADDAMRERHRQEMAEPYRTLLGHFRHEIGHYYWERLVRDGVWHRAFREMFGDERQDYTAALQVHYEQGPPRDWQEHCISSYASAHPWEDFAESWAHYLHILDTLESAHAFRLRIAPQAGHNPEIARDFDFDSYQEADFDRLIAAWPPLTLAVNSLNQSMGQPDLYPFVLAPTVTGKLRFIHGLVQASHAGTA</sequence>
<dbReference type="InterPro" id="IPR011201">
    <property type="entry name" value="Zinc-ribbon_6_bact"/>
</dbReference>
<reference evidence="3" key="1">
    <citation type="journal article" date="2019" name="Int. J. Syst. Evol. Microbiol.">
        <title>The Global Catalogue of Microorganisms (GCM) 10K type strain sequencing project: providing services to taxonomists for standard genome sequencing and annotation.</title>
        <authorList>
            <consortium name="The Broad Institute Genomics Platform"/>
            <consortium name="The Broad Institute Genome Sequencing Center for Infectious Disease"/>
            <person name="Wu L."/>
            <person name="Ma J."/>
        </authorList>
    </citation>
    <scope>NUCLEOTIDE SEQUENCE [LARGE SCALE GENOMIC DNA]</scope>
    <source>
        <strain evidence="3">CECT 8472</strain>
    </source>
</reference>
<name>A0ABV8UG07_9PROT</name>
<evidence type="ECO:0000259" key="1">
    <source>
        <dbReference type="Pfam" id="PF10005"/>
    </source>
</evidence>
<accession>A0ABV8UG07</accession>
<dbReference type="Pfam" id="PF10005">
    <property type="entry name" value="Zn_ribbon_DZR_6"/>
    <property type="match status" value="1"/>
</dbReference>
<dbReference type="RefSeq" id="WP_382420437.1">
    <property type="nucleotide sequence ID" value="NZ_JBHSCW010000001.1"/>
</dbReference>
<feature type="domain" description="Zinc-ribbon" evidence="1">
    <location>
        <begin position="3"/>
        <end position="94"/>
    </location>
</feature>